<dbReference type="Proteomes" id="UP000006666">
    <property type="component" value="Chromosome"/>
</dbReference>
<feature type="transmembrane region" description="Helical" evidence="1">
    <location>
        <begin position="67"/>
        <end position="91"/>
    </location>
</feature>
<feature type="transmembrane region" description="Helical" evidence="1">
    <location>
        <begin position="103"/>
        <end position="123"/>
    </location>
</feature>
<dbReference type="KEGG" id="kse:Ksed_04830"/>
<dbReference type="AlphaFoldDB" id="C7NKR7"/>
<evidence type="ECO:0000256" key="1">
    <source>
        <dbReference type="SAM" id="Phobius"/>
    </source>
</evidence>
<sequence>MGTGDGRLEQMGRLEAMLLLVIVGGVLLPTPWISRLLTHARTMPWVNLPHKEFWVRTPRRLARAERLTWEVLAVLTLWAGTLTAVPLIGTAWAAQGGALPPEWVVPAALGADLVLVPVLLVWIEAPWVSFRGQDATGATSREGVYAASTSAGVR</sequence>
<gene>
    <name evidence="2" type="ordered locus">Ksed_04830</name>
</gene>
<keyword evidence="1" id="KW-0812">Transmembrane</keyword>
<protein>
    <recommendedName>
        <fullName evidence="4">SdpI/YhfL protein family</fullName>
    </recommendedName>
</protein>
<feature type="transmembrane region" description="Helical" evidence="1">
    <location>
        <begin position="16"/>
        <end position="33"/>
    </location>
</feature>
<evidence type="ECO:0000313" key="3">
    <source>
        <dbReference type="Proteomes" id="UP000006666"/>
    </source>
</evidence>
<keyword evidence="1" id="KW-1133">Transmembrane helix</keyword>
<evidence type="ECO:0000313" key="2">
    <source>
        <dbReference type="EMBL" id="ACV05553.1"/>
    </source>
</evidence>
<proteinExistence type="predicted"/>
<keyword evidence="1" id="KW-0472">Membrane</keyword>
<keyword evidence="3" id="KW-1185">Reference proteome</keyword>
<dbReference type="HOGENOM" id="CLU_1701984_0_0_11"/>
<name>C7NKR7_KYTSD</name>
<organism evidence="2 3">
    <name type="scientific">Kytococcus sedentarius (strain ATCC 14392 / DSM 20547 / JCM 11482 / CCUG 33030 / NBRC 15357 / NCTC 11040 / CCM 314 / 541)</name>
    <name type="common">Micrococcus sedentarius</name>
    <dbReference type="NCBI Taxonomy" id="478801"/>
    <lineage>
        <taxon>Bacteria</taxon>
        <taxon>Bacillati</taxon>
        <taxon>Actinomycetota</taxon>
        <taxon>Actinomycetes</taxon>
        <taxon>Micrococcales</taxon>
        <taxon>Kytococcaceae</taxon>
        <taxon>Kytococcus</taxon>
    </lineage>
</organism>
<accession>C7NKR7</accession>
<dbReference type="EMBL" id="CP001686">
    <property type="protein sequence ID" value="ACV05553.1"/>
    <property type="molecule type" value="Genomic_DNA"/>
</dbReference>
<dbReference type="RefSeq" id="WP_012801971.1">
    <property type="nucleotide sequence ID" value="NC_013169.1"/>
</dbReference>
<reference evidence="2 3" key="1">
    <citation type="journal article" date="2009" name="Stand. Genomic Sci.">
        <title>Complete genome sequence of Kytococcus sedentarius type strain (541).</title>
        <authorList>
            <person name="Sims D."/>
            <person name="Brettin T."/>
            <person name="Detter J.C."/>
            <person name="Han C."/>
            <person name="Lapidus A."/>
            <person name="Copeland A."/>
            <person name="Glavina Del Rio T."/>
            <person name="Nolan M."/>
            <person name="Chen F."/>
            <person name="Lucas S."/>
            <person name="Tice H."/>
            <person name="Cheng J.F."/>
            <person name="Bruce D."/>
            <person name="Goodwin L."/>
            <person name="Pitluck S."/>
            <person name="Ovchinnikova G."/>
            <person name="Pati A."/>
            <person name="Ivanova N."/>
            <person name="Mavrommatis K."/>
            <person name="Chen A."/>
            <person name="Palaniappan K."/>
            <person name="D'haeseleer P."/>
            <person name="Chain P."/>
            <person name="Bristow J."/>
            <person name="Eisen J.A."/>
            <person name="Markowitz V."/>
            <person name="Hugenholtz P."/>
            <person name="Schneider S."/>
            <person name="Goker M."/>
            <person name="Pukall R."/>
            <person name="Kyrpides N.C."/>
            <person name="Klenk H.P."/>
        </authorList>
    </citation>
    <scope>NUCLEOTIDE SEQUENCE [LARGE SCALE GENOMIC DNA]</scope>
    <source>
        <strain evidence="3">ATCC 14392 / DSM 20547 / JCM 11482 / CCUG 33030 / NBRC 15357 / NCTC 11040 / CCM 314 / 541</strain>
    </source>
</reference>
<evidence type="ECO:0008006" key="4">
    <source>
        <dbReference type="Google" id="ProtNLM"/>
    </source>
</evidence>